<keyword evidence="6" id="KW-1185">Reference proteome</keyword>
<dbReference type="GO" id="GO:0016491">
    <property type="term" value="F:oxidoreductase activity"/>
    <property type="evidence" value="ECO:0007669"/>
    <property type="project" value="UniProtKB-KW"/>
</dbReference>
<feature type="compositionally biased region" description="Basic residues" evidence="2">
    <location>
        <begin position="530"/>
        <end position="547"/>
    </location>
</feature>
<evidence type="ECO:0000313" key="5">
    <source>
        <dbReference type="EMBL" id="KAL3776198.1"/>
    </source>
</evidence>
<feature type="region of interest" description="Disordered" evidence="2">
    <location>
        <begin position="890"/>
        <end position="910"/>
    </location>
</feature>
<dbReference type="SUPFAM" id="SSF63380">
    <property type="entry name" value="Riboflavin synthase domain-like"/>
    <property type="match status" value="1"/>
</dbReference>
<keyword evidence="1" id="KW-0560">Oxidoreductase</keyword>
<dbReference type="PANTHER" id="PTHR11972:SF153">
    <property type="entry name" value="SUPEROXIDE-GENERATING NADPH OXIDASE HEAVY CHAIN SUBUNIT A"/>
    <property type="match status" value="1"/>
</dbReference>
<sequence>MRYKALKITQVICAIYILTLTFRYYPKGLIDPSAPIGQWRIIDVWNATNTEMGVIQLDGDPNGQKRAVVAKNRLCLIFLAISRISAFTLYPPMFLIFMTKCKATINFLMRTPLSMFMTDDQHEFHSFCGKYIAYDVWVHTVFHLLRWGVQGNIDLLWTNPTGISGLIVVLACPLITFPMFIEPLRLALNYEIRKGMHYLFYVFAIGMCFHNQTSAFPNGGFNQVVLGFCVTYYTLDKLYVAFFMTEIIETTIFNVLPSGVQMTMAVSDQFQSTYAQGGYGYVCLPWVSKFQWHAFSLFEHPTDPNLRQVFMLKVPGGDWTTSVHEQLQRNTVRPVWIAGPFISPFNNALNFDNTICVASGIGITPALSIIRAHKESRRINLVWMCRDSAMLEFFMDHLYLNNDDGWILIFYTGKERLTRVIENHLTSTTILIKRRPDLFTLIPNIIYGIESGLGVPESMKPSEKSRVKGMIADKVRELEASSLNEDEIIEELTILAHESGFLLSNMISEDVQTSGISLLEAVKEHFSIHQSRHNRHSHTERVRRRRSRQDSYMRTISNIKGTGYCPWENQEGANEFVKGLDPKLVLSTWGMMYCGVTNHVAMSCPMTNKASKPAFPGARFDSAGFCVVHPKTRLCRLTDDGKYKIVRKTCSRCGSAALATSITRVPTNVHGYKQKEVKHREISQGLLTVGASHGSDLHTNKTQSNRSHSSKELSTHISTHISTHSNDAKTQNPRGILRVQSERQTCKRMHRQNSQDTKASTSSGGSNAKEHVVDSRGRAFAVTNETSRRSRTLSPARRLDGSRRGRTLSPVARKPTNTKTTSSYFRKVSEELAQSPRHVKQMLQSAFRSSKVLPGSPFDQNGYCHIHSNVKLDEKNSGHWRVIQEACHDCNNTSKPHRSKSSRKDRQQGNVTRAIKELKNSHTADDSGASDSNELALIKADHKGSSKHQAMDSSAGAMIHHPNETALVPIVGTHQTKSKDTKKSVLNASPTSITRYHNSEASHPSPAFSSNYFSGTEGFPTLPLTSDDLNLSYETIKHCNALAESNRRKHR</sequence>
<dbReference type="Gene3D" id="3.40.50.80">
    <property type="entry name" value="Nucleotide-binding domain of ferredoxin-NADP reductase (FNR) module"/>
    <property type="match status" value="1"/>
</dbReference>
<dbReference type="PROSITE" id="PS51384">
    <property type="entry name" value="FAD_FR"/>
    <property type="match status" value="1"/>
</dbReference>
<feature type="compositionally biased region" description="Basic and acidic residues" evidence="2">
    <location>
        <begin position="768"/>
        <end position="777"/>
    </location>
</feature>
<feature type="transmembrane region" description="Helical" evidence="3">
    <location>
        <begin position="163"/>
        <end position="184"/>
    </location>
</feature>
<keyword evidence="3" id="KW-0472">Membrane</keyword>
<evidence type="ECO:0000259" key="4">
    <source>
        <dbReference type="PROSITE" id="PS51384"/>
    </source>
</evidence>
<dbReference type="InterPro" id="IPR017927">
    <property type="entry name" value="FAD-bd_FR_type"/>
</dbReference>
<accession>A0ABD3NL10</accession>
<evidence type="ECO:0000256" key="3">
    <source>
        <dbReference type="SAM" id="Phobius"/>
    </source>
</evidence>
<feature type="domain" description="FAD-binding FR-type" evidence="4">
    <location>
        <begin position="240"/>
        <end position="347"/>
    </location>
</feature>
<evidence type="ECO:0000256" key="1">
    <source>
        <dbReference type="ARBA" id="ARBA00023002"/>
    </source>
</evidence>
<gene>
    <name evidence="5" type="ORF">ACHAWO_009190</name>
</gene>
<feature type="compositionally biased region" description="Low complexity" evidence="2">
    <location>
        <begin position="715"/>
        <end position="725"/>
    </location>
</feature>
<feature type="region of interest" description="Disordered" evidence="2">
    <location>
        <begin position="691"/>
        <end position="821"/>
    </location>
</feature>
<dbReference type="CDD" id="cd06186">
    <property type="entry name" value="NOX_Duox_like_FAD_NADP"/>
    <property type="match status" value="1"/>
</dbReference>
<feature type="transmembrane region" description="Helical" evidence="3">
    <location>
        <begin position="196"/>
        <end position="213"/>
    </location>
</feature>
<protein>
    <recommendedName>
        <fullName evidence="4">FAD-binding FR-type domain-containing protein</fullName>
    </recommendedName>
</protein>
<keyword evidence="3" id="KW-1133">Transmembrane helix</keyword>
<feature type="compositionally biased region" description="Polar residues" evidence="2">
    <location>
        <begin position="752"/>
        <end position="766"/>
    </location>
</feature>
<dbReference type="SUPFAM" id="SSF52343">
    <property type="entry name" value="Ferredoxin reductase-like, C-terminal NADP-linked domain"/>
    <property type="match status" value="1"/>
</dbReference>
<reference evidence="5 6" key="1">
    <citation type="submission" date="2024-10" db="EMBL/GenBank/DDBJ databases">
        <title>Updated reference genomes for cyclostephanoid diatoms.</title>
        <authorList>
            <person name="Roberts W.R."/>
            <person name="Alverson A.J."/>
        </authorList>
    </citation>
    <scope>NUCLEOTIDE SEQUENCE [LARGE SCALE GENOMIC DNA]</scope>
    <source>
        <strain evidence="5 6">AJA010-31</strain>
    </source>
</reference>
<dbReference type="InterPro" id="IPR017938">
    <property type="entry name" value="Riboflavin_synthase-like_b-brl"/>
</dbReference>
<organism evidence="5 6">
    <name type="scientific">Cyclotella atomus</name>
    <dbReference type="NCBI Taxonomy" id="382360"/>
    <lineage>
        <taxon>Eukaryota</taxon>
        <taxon>Sar</taxon>
        <taxon>Stramenopiles</taxon>
        <taxon>Ochrophyta</taxon>
        <taxon>Bacillariophyta</taxon>
        <taxon>Coscinodiscophyceae</taxon>
        <taxon>Thalassiosirophycidae</taxon>
        <taxon>Stephanodiscales</taxon>
        <taxon>Stephanodiscaceae</taxon>
        <taxon>Cyclotella</taxon>
    </lineage>
</organism>
<dbReference type="InterPro" id="IPR013121">
    <property type="entry name" value="Fe_red_NAD-bd_6"/>
</dbReference>
<comment type="caution">
    <text evidence="5">The sequence shown here is derived from an EMBL/GenBank/DDBJ whole genome shotgun (WGS) entry which is preliminary data.</text>
</comment>
<name>A0ABD3NL10_9STRA</name>
<dbReference type="EMBL" id="JALLPJ020001112">
    <property type="protein sequence ID" value="KAL3776198.1"/>
    <property type="molecule type" value="Genomic_DNA"/>
</dbReference>
<dbReference type="Proteomes" id="UP001530400">
    <property type="component" value="Unassembled WGS sequence"/>
</dbReference>
<feature type="transmembrane region" description="Helical" evidence="3">
    <location>
        <begin position="74"/>
        <end position="98"/>
    </location>
</feature>
<dbReference type="InterPro" id="IPR050369">
    <property type="entry name" value="RBOH/FRE"/>
</dbReference>
<evidence type="ECO:0000256" key="2">
    <source>
        <dbReference type="SAM" id="MobiDB-lite"/>
    </source>
</evidence>
<proteinExistence type="predicted"/>
<keyword evidence="3" id="KW-0812">Transmembrane</keyword>
<dbReference type="Pfam" id="PF08030">
    <property type="entry name" value="NAD_binding_6"/>
    <property type="match status" value="1"/>
</dbReference>
<dbReference type="PANTHER" id="PTHR11972">
    <property type="entry name" value="NADPH OXIDASE"/>
    <property type="match status" value="1"/>
</dbReference>
<feature type="region of interest" description="Disordered" evidence="2">
    <location>
        <begin position="529"/>
        <end position="550"/>
    </location>
</feature>
<dbReference type="AlphaFoldDB" id="A0ABD3NL10"/>
<evidence type="ECO:0000313" key="6">
    <source>
        <dbReference type="Proteomes" id="UP001530400"/>
    </source>
</evidence>
<dbReference type="InterPro" id="IPR039261">
    <property type="entry name" value="FNR_nucleotide-bd"/>
</dbReference>